<dbReference type="EMBL" id="JAIWQS010000002">
    <property type="protein sequence ID" value="KAJ8772121.1"/>
    <property type="molecule type" value="Genomic_DNA"/>
</dbReference>
<protein>
    <submittedName>
        <fullName evidence="3">Uncharacterized protein</fullName>
    </submittedName>
</protein>
<organism evidence="3 4">
    <name type="scientific">Erythroxylum novogranatense</name>
    <dbReference type="NCBI Taxonomy" id="1862640"/>
    <lineage>
        <taxon>Eukaryota</taxon>
        <taxon>Viridiplantae</taxon>
        <taxon>Streptophyta</taxon>
        <taxon>Embryophyta</taxon>
        <taxon>Tracheophyta</taxon>
        <taxon>Spermatophyta</taxon>
        <taxon>Magnoliopsida</taxon>
        <taxon>eudicotyledons</taxon>
        <taxon>Gunneridae</taxon>
        <taxon>Pentapetalae</taxon>
        <taxon>rosids</taxon>
        <taxon>fabids</taxon>
        <taxon>Malpighiales</taxon>
        <taxon>Erythroxylaceae</taxon>
        <taxon>Erythroxylum</taxon>
    </lineage>
</organism>
<dbReference type="PANTHER" id="PTHR34961">
    <property type="entry name" value="TRANSMEMBRANE PROTEIN"/>
    <property type="match status" value="1"/>
</dbReference>
<comment type="caution">
    <text evidence="3">The sequence shown here is derived from an EMBL/GenBank/DDBJ whole genome shotgun (WGS) entry which is preliminary data.</text>
</comment>
<keyword evidence="4" id="KW-1185">Reference proteome</keyword>
<keyword evidence="2" id="KW-0732">Signal</keyword>
<reference evidence="3 4" key="1">
    <citation type="submission" date="2021-09" db="EMBL/GenBank/DDBJ databases">
        <title>Genomic insights and catalytic innovation underlie evolution of tropane alkaloids biosynthesis.</title>
        <authorList>
            <person name="Wang Y.-J."/>
            <person name="Tian T."/>
            <person name="Huang J.-P."/>
            <person name="Huang S.-X."/>
        </authorList>
    </citation>
    <scope>NUCLEOTIDE SEQUENCE [LARGE SCALE GENOMIC DNA]</scope>
    <source>
        <strain evidence="3">KIB-2018</strain>
        <tissue evidence="3">Leaf</tissue>
    </source>
</reference>
<dbReference type="PANTHER" id="PTHR34961:SF7">
    <property type="entry name" value="TRANSMEMBRANE PROTEIN"/>
    <property type="match status" value="1"/>
</dbReference>
<evidence type="ECO:0000313" key="4">
    <source>
        <dbReference type="Proteomes" id="UP001159364"/>
    </source>
</evidence>
<dbReference type="AlphaFoldDB" id="A0AAV8TYN5"/>
<dbReference type="Proteomes" id="UP001159364">
    <property type="component" value="Linkage Group LG02"/>
</dbReference>
<feature type="chain" id="PRO_5043798812" evidence="2">
    <location>
        <begin position="23"/>
        <end position="157"/>
    </location>
</feature>
<evidence type="ECO:0000256" key="2">
    <source>
        <dbReference type="SAM" id="SignalP"/>
    </source>
</evidence>
<evidence type="ECO:0000256" key="1">
    <source>
        <dbReference type="SAM" id="MobiDB-lite"/>
    </source>
</evidence>
<dbReference type="InterPro" id="IPR053313">
    <property type="entry name" value="RGF"/>
</dbReference>
<feature type="region of interest" description="Disordered" evidence="1">
    <location>
        <begin position="118"/>
        <end position="157"/>
    </location>
</feature>
<gene>
    <name evidence="3" type="ORF">K2173_027298</name>
</gene>
<proteinExistence type="predicted"/>
<feature type="signal peptide" evidence="2">
    <location>
        <begin position="1"/>
        <end position="22"/>
    </location>
</feature>
<name>A0AAV8TYN5_9ROSI</name>
<sequence length="157" mass="17347">MSLAYSLVLILLPCVCMHACTARPFGFENGEDNDKHKLDSVQESVRKIMIGETSGESAMIDGGVKDLHAINQNLSVLFDALLLLIRIEHAGNDSSRFSSIVTSHRTTDVEVSRKRALSRIGSSSHGEKALDSNLQEDGLVVDYEPPRHSPPIHNRRR</sequence>
<evidence type="ECO:0000313" key="3">
    <source>
        <dbReference type="EMBL" id="KAJ8772121.1"/>
    </source>
</evidence>
<accession>A0AAV8TYN5</accession>